<evidence type="ECO:0000313" key="1">
    <source>
        <dbReference type="EMBL" id="CCD62021.1"/>
    </source>
</evidence>
<reference evidence="1 2" key="1">
    <citation type="journal article" date="1998" name="Science">
        <title>Genome sequence of the nematode C. elegans: a platform for investigating biology.</title>
        <authorList>
            <consortium name="The C. elegans sequencing consortium"/>
            <person name="Sulson J.E."/>
            <person name="Waterston R."/>
        </authorList>
    </citation>
    <scope>NUCLEOTIDE SEQUENCE [LARGE SCALE GENOMIC DNA]</scope>
    <source>
        <strain evidence="1 2">Bristol N2</strain>
    </source>
</reference>
<dbReference type="Gene3D" id="1.10.238.10">
    <property type="entry name" value="EF-hand"/>
    <property type="match status" value="1"/>
</dbReference>
<dbReference type="WormBase" id="T22D1.5">
    <property type="protein sequence ID" value="CE17249"/>
    <property type="gene ID" value="WBGene00020684"/>
</dbReference>
<dbReference type="PANTHER" id="PTHR14095">
    <property type="entry name" value="PHOSPHATASE 2A REGULATORY SUBUNIT-RELATED"/>
    <property type="match status" value="1"/>
</dbReference>
<keyword evidence="2" id="KW-1185">Reference proteome</keyword>
<accession>Q9GZH6</accession>
<dbReference type="PANTHER" id="PTHR14095:SF5">
    <property type="entry name" value="EF-HAND DOMAIN-CONTAINING PROTEIN"/>
    <property type="match status" value="1"/>
</dbReference>
<protein>
    <submittedName>
        <fullName evidence="1">EF-hand domain-containing protein</fullName>
    </submittedName>
</protein>
<gene>
    <name evidence="1" type="ORF">CELE_T22D1.5</name>
    <name evidence="1 3" type="ORF">T22D1.5</name>
</gene>
<dbReference type="InParanoid" id="Q9GZH6"/>
<dbReference type="SMR" id="Q9GZH6"/>
<dbReference type="Proteomes" id="UP000001940">
    <property type="component" value="Chromosome IV"/>
</dbReference>
<dbReference type="eggNOG" id="KOG2562">
    <property type="taxonomic scope" value="Eukaryota"/>
</dbReference>
<dbReference type="PeptideAtlas" id="Q9GZH6"/>
<dbReference type="OrthoDB" id="10265007at2759"/>
<dbReference type="OMA" id="WQRLIDH"/>
<dbReference type="SUPFAM" id="SSF47473">
    <property type="entry name" value="EF-hand"/>
    <property type="match status" value="1"/>
</dbReference>
<dbReference type="HOGENOM" id="CLU_718132_0_0_1"/>
<dbReference type="GeneID" id="177454"/>
<dbReference type="PIR" id="T32706">
    <property type="entry name" value="T32706"/>
</dbReference>
<dbReference type="CTD" id="177454"/>
<dbReference type="AlphaFoldDB" id="Q9GZH6"/>
<dbReference type="GO" id="GO:0019888">
    <property type="term" value="F:protein phosphatase regulator activity"/>
    <property type="evidence" value="ECO:0000318"/>
    <property type="project" value="GO_Central"/>
</dbReference>
<dbReference type="EMBL" id="BX284604">
    <property type="protein sequence ID" value="CCD62021.1"/>
    <property type="molecule type" value="Genomic_DNA"/>
</dbReference>
<evidence type="ECO:0000313" key="3">
    <source>
        <dbReference type="WormBase" id="T22D1.5"/>
    </source>
</evidence>
<dbReference type="RefSeq" id="NP_501063.1">
    <property type="nucleotide sequence ID" value="NM_068662.5"/>
</dbReference>
<sequence length="391" mass="45022">MSQQIQMKSVIDVKFPTHLFSPLATSSPKLTRMRAPIRDQSWSSCSDDSSGNLTSQAITGVDDSHIEATKLENESSTSSCSMHTALEFVNSSIFERVRSYSEVITREELQSAIFERKLTETDCSKEEAEMYSIIVTERILWTAGRTWTGTIQVKTKDLLNDYVRYACEDWYMKHTGQLCAVELNHIGKWDEIFDSNAIAIYCYETGIPTIIVDRIFSSNLVRRSTGNYLDTKEVTWLIFAMIGTDENQSIEYWFRVLDVQSTGILQLDDLRMFYDAITKFLVNNNVQSLPFENAIAQFRDILGTDKWNLQSFKKNSQLAFRVINGFVCALRFLEQEICEKTNTERQDDEEFGMVRTRWQRLIDHKFDDYYAQSSTSSSGSFNINNEPINPV</sequence>
<dbReference type="PhylomeDB" id="Q9GZH6"/>
<dbReference type="IntAct" id="Q9GZH6">
    <property type="interactions" value="1"/>
</dbReference>
<dbReference type="ComplexPortal" id="CPX-1376">
    <property type="entry name" value="PP2A-T22D1.5 phosphatase complex"/>
</dbReference>
<dbReference type="AGR" id="WB:WBGene00020684"/>
<dbReference type="UCSC" id="T22D1.5.2">
    <property type="organism name" value="c. elegans"/>
</dbReference>
<dbReference type="InterPro" id="IPR011992">
    <property type="entry name" value="EF-hand-dom_pair"/>
</dbReference>
<dbReference type="Bgee" id="WBGene00020684">
    <property type="expression patterns" value="Expressed in germ line (C elegans) and 4 other cell types or tissues"/>
</dbReference>
<proteinExistence type="predicted"/>
<organism evidence="1 2">
    <name type="scientific">Caenorhabditis elegans</name>
    <dbReference type="NCBI Taxonomy" id="6239"/>
    <lineage>
        <taxon>Eukaryota</taxon>
        <taxon>Metazoa</taxon>
        <taxon>Ecdysozoa</taxon>
        <taxon>Nematoda</taxon>
        <taxon>Chromadorea</taxon>
        <taxon>Rhabditida</taxon>
        <taxon>Rhabditina</taxon>
        <taxon>Rhabditomorpha</taxon>
        <taxon>Rhabditoidea</taxon>
        <taxon>Rhabditidae</taxon>
        <taxon>Peloderinae</taxon>
        <taxon>Caenorhabditis</taxon>
    </lineage>
</organism>
<evidence type="ECO:0000313" key="2">
    <source>
        <dbReference type="Proteomes" id="UP000001940"/>
    </source>
</evidence>
<name>Q9GZH6_CAEEL</name>
<dbReference type="STRING" id="6239.T22D1.5.1"/>
<dbReference type="PaxDb" id="6239-T22D1.5"/>
<dbReference type="KEGG" id="cel:CELE_T22D1.5"/>
<dbReference type="GO" id="GO:0000159">
    <property type="term" value="C:protein phosphatase type 2A complex"/>
    <property type="evidence" value="ECO:0000318"/>
    <property type="project" value="GO_Central"/>
</dbReference>
<dbReference type="FunCoup" id="Q9GZH6">
    <property type="interactions" value="4"/>
</dbReference>